<gene>
    <name evidence="2" type="ORF">U725_01020</name>
</gene>
<dbReference type="PATRIC" id="fig|1415168.3.peg.1083"/>
<dbReference type="EMBL" id="AZSI01000022">
    <property type="protein sequence ID" value="KEY62795.1"/>
    <property type="molecule type" value="Genomic_DNA"/>
</dbReference>
<dbReference type="Proteomes" id="UP000028401">
    <property type="component" value="Unassembled WGS sequence"/>
</dbReference>
<dbReference type="SMR" id="A0A084ABW6"/>
<evidence type="ECO:0000259" key="1">
    <source>
        <dbReference type="PROSITE" id="PS51186"/>
    </source>
</evidence>
<dbReference type="InterPro" id="IPR016181">
    <property type="entry name" value="Acyl_CoA_acyltransferase"/>
</dbReference>
<dbReference type="PANTHER" id="PTHR13355:SF11">
    <property type="entry name" value="GLUCOSAMINE 6-PHOSPHATE N-ACETYLTRANSFERASE"/>
    <property type="match status" value="1"/>
</dbReference>
<evidence type="ECO:0000313" key="2">
    <source>
        <dbReference type="EMBL" id="KEY62795.1"/>
    </source>
</evidence>
<sequence length="149" mass="17172">MTAIWKLKKFNQLTTDEMYQLLSLRTAVFVVEQNCPYQELDGKDQVAQHLWLENDKGELMALCRLLPQGISFNEASIGRVLVNPEFRGQNLGRGLIDKALEVLKENGEAAVTIEAQYYLRDFYASFGFVENSEPFYEDDIKHVNMILNF</sequence>
<comment type="caution">
    <text evidence="2">The sequence shown here is derived from an EMBL/GenBank/DDBJ whole genome shotgun (WGS) entry which is preliminary data.</text>
</comment>
<evidence type="ECO:0000313" key="3">
    <source>
        <dbReference type="Proteomes" id="UP000028401"/>
    </source>
</evidence>
<dbReference type="AlphaFoldDB" id="A0A084ABW6"/>
<dbReference type="PROSITE" id="PS51186">
    <property type="entry name" value="GNAT"/>
    <property type="match status" value="1"/>
</dbReference>
<organism evidence="2 3">
    <name type="scientific">Lactococcus cremoris subsp. cremoris GE214</name>
    <dbReference type="NCBI Taxonomy" id="1415168"/>
    <lineage>
        <taxon>Bacteria</taxon>
        <taxon>Bacillati</taxon>
        <taxon>Bacillota</taxon>
        <taxon>Bacilli</taxon>
        <taxon>Lactobacillales</taxon>
        <taxon>Streptococcaceae</taxon>
        <taxon>Lactococcus</taxon>
        <taxon>Lactococcus cremoris subsp. cremoris</taxon>
    </lineage>
</organism>
<dbReference type="InterPro" id="IPR039143">
    <property type="entry name" value="GNPNAT1-like"/>
</dbReference>
<dbReference type="CDD" id="cd04301">
    <property type="entry name" value="NAT_SF"/>
    <property type="match status" value="1"/>
</dbReference>
<reference evidence="2 3" key="1">
    <citation type="submission" date="2014-06" db="EMBL/GenBank/DDBJ databases">
        <title>Draft genome sequence of the putrescine producing strain Lactococcus lactis subsp cremoris GE214.</title>
        <authorList>
            <person name="Ladero V."/>
            <person name="Linares D.M."/>
            <person name="del Rio B."/>
            <person name="Mayo B."/>
            <person name="Martin M.C."/>
            <person name="Fernandez M."/>
            <person name="Alvarez M.A."/>
        </authorList>
    </citation>
    <scope>NUCLEOTIDE SEQUENCE [LARGE SCALE GENOMIC DNA]</scope>
    <source>
        <strain evidence="2 3">GE214</strain>
    </source>
</reference>
<accession>A0A084ABW6</accession>
<dbReference type="RefSeq" id="WP_011835377.1">
    <property type="nucleotide sequence ID" value="NZ_AZSI01000022.1"/>
</dbReference>
<dbReference type="Pfam" id="PF13673">
    <property type="entry name" value="Acetyltransf_10"/>
    <property type="match status" value="1"/>
</dbReference>
<proteinExistence type="predicted"/>
<feature type="domain" description="N-acetyltransferase" evidence="1">
    <location>
        <begin position="8"/>
        <end position="149"/>
    </location>
</feature>
<protein>
    <submittedName>
        <fullName evidence="2">ElaA protein</fullName>
    </submittedName>
</protein>
<name>A0A084ABW6_LACLC</name>
<dbReference type="InterPro" id="IPR000182">
    <property type="entry name" value="GNAT_dom"/>
</dbReference>
<dbReference type="PANTHER" id="PTHR13355">
    <property type="entry name" value="GLUCOSAMINE 6-PHOSPHATE N-ACETYLTRANSFERASE"/>
    <property type="match status" value="1"/>
</dbReference>
<dbReference type="GO" id="GO:0004343">
    <property type="term" value="F:glucosamine 6-phosphate N-acetyltransferase activity"/>
    <property type="evidence" value="ECO:0007669"/>
    <property type="project" value="TreeGrafter"/>
</dbReference>
<dbReference type="SUPFAM" id="SSF55729">
    <property type="entry name" value="Acyl-CoA N-acyltransferases (Nat)"/>
    <property type="match status" value="1"/>
</dbReference>
<dbReference type="Gene3D" id="3.40.630.30">
    <property type="match status" value="1"/>
</dbReference>